<reference evidence="1 2" key="1">
    <citation type="journal article" date="2011" name="J. Microbiol.">
        <title>Gramella jeungdoensis sp. nov., isolated from a solar saltern in Korea.</title>
        <authorList>
            <person name="Joung Y."/>
            <person name="Kim H."/>
            <person name="Jang T."/>
            <person name="Ahn T.S."/>
            <person name="Joh K."/>
        </authorList>
    </citation>
    <scope>NUCLEOTIDE SEQUENCE [LARGE SCALE GENOMIC DNA]</scope>
    <source>
        <strain evidence="1 2">KCTC 23123</strain>
    </source>
</reference>
<gene>
    <name evidence="1" type="ORF">E2488_08085</name>
</gene>
<name>A0A4Y8AVR2_9FLAO</name>
<dbReference type="OrthoDB" id="663842at2"/>
<proteinExistence type="predicted"/>
<keyword evidence="2" id="KW-1185">Reference proteome</keyword>
<dbReference type="RefSeq" id="WP_134247832.1">
    <property type="nucleotide sequence ID" value="NZ_SNQI01000002.1"/>
</dbReference>
<sequence>MKYFGLIFFSLISLSVQTPLESVRDHFPDITSLNEANKFIEKLKNDSSPEAKGYTAAMFLMKSRYIKGPFSKLKFFKHGKKILDNDINENPEVLEIRYIRFLMQKRIPNFLGYNKNIEEDFSVISAKLLESNLNKNLKLKMLDTMLLVDDLSEMNKNKIHEILDKL</sequence>
<protein>
    <submittedName>
        <fullName evidence="1">Uncharacterized protein</fullName>
    </submittedName>
</protein>
<dbReference type="AlphaFoldDB" id="A0A4Y8AVR2"/>
<comment type="caution">
    <text evidence="1">The sequence shown here is derived from an EMBL/GenBank/DDBJ whole genome shotgun (WGS) entry which is preliminary data.</text>
</comment>
<accession>A0A4Y8AVR2</accession>
<organism evidence="1 2">
    <name type="scientific">Gramella jeungdoensis</name>
    <dbReference type="NCBI Taxonomy" id="708091"/>
    <lineage>
        <taxon>Bacteria</taxon>
        <taxon>Pseudomonadati</taxon>
        <taxon>Bacteroidota</taxon>
        <taxon>Flavobacteriia</taxon>
        <taxon>Flavobacteriales</taxon>
        <taxon>Flavobacteriaceae</taxon>
        <taxon>Christiangramia</taxon>
    </lineage>
</organism>
<evidence type="ECO:0000313" key="1">
    <source>
        <dbReference type="EMBL" id="TEW75462.1"/>
    </source>
</evidence>
<evidence type="ECO:0000313" key="2">
    <source>
        <dbReference type="Proteomes" id="UP000298517"/>
    </source>
</evidence>
<dbReference type="EMBL" id="SNQI01000002">
    <property type="protein sequence ID" value="TEW75462.1"/>
    <property type="molecule type" value="Genomic_DNA"/>
</dbReference>
<dbReference type="Proteomes" id="UP000298517">
    <property type="component" value="Unassembled WGS sequence"/>
</dbReference>